<dbReference type="Gene3D" id="3.30.565.10">
    <property type="entry name" value="Histidine kinase-like ATPase, C-terminal domain"/>
    <property type="match status" value="1"/>
</dbReference>
<evidence type="ECO:0000259" key="12">
    <source>
        <dbReference type="PROSITE" id="PS50109"/>
    </source>
</evidence>
<dbReference type="GO" id="GO:0005886">
    <property type="term" value="C:plasma membrane"/>
    <property type="evidence" value="ECO:0007669"/>
    <property type="project" value="UniProtKB-SubCell"/>
</dbReference>
<feature type="transmembrane region" description="Helical" evidence="11">
    <location>
        <begin position="38"/>
        <end position="59"/>
    </location>
</feature>
<proteinExistence type="predicted"/>
<dbReference type="PROSITE" id="PS50109">
    <property type="entry name" value="HIS_KIN"/>
    <property type="match status" value="1"/>
</dbReference>
<dbReference type="GO" id="GO:0004721">
    <property type="term" value="F:phosphoprotein phosphatase activity"/>
    <property type="evidence" value="ECO:0007669"/>
    <property type="project" value="TreeGrafter"/>
</dbReference>
<evidence type="ECO:0000256" key="1">
    <source>
        <dbReference type="ARBA" id="ARBA00000085"/>
    </source>
</evidence>
<dbReference type="EMBL" id="CACRUE010000036">
    <property type="protein sequence ID" value="VYU41003.1"/>
    <property type="molecule type" value="Genomic_DNA"/>
</dbReference>
<dbReference type="InterPro" id="IPR003594">
    <property type="entry name" value="HATPase_dom"/>
</dbReference>
<organism evidence="13">
    <name type="scientific">Intestinibacter bartlettii</name>
    <dbReference type="NCBI Taxonomy" id="261299"/>
    <lineage>
        <taxon>Bacteria</taxon>
        <taxon>Bacillati</taxon>
        <taxon>Bacillota</taxon>
        <taxon>Clostridia</taxon>
        <taxon>Peptostreptococcales</taxon>
        <taxon>Peptostreptococcaceae</taxon>
        <taxon>Intestinibacter</taxon>
    </lineage>
</organism>
<evidence type="ECO:0000256" key="3">
    <source>
        <dbReference type="ARBA" id="ARBA00012438"/>
    </source>
</evidence>
<dbReference type="SMART" id="SM00387">
    <property type="entry name" value="HATPase_c"/>
    <property type="match status" value="1"/>
</dbReference>
<dbReference type="PANTHER" id="PTHR45453">
    <property type="entry name" value="PHOSPHATE REGULON SENSOR PROTEIN PHOR"/>
    <property type="match status" value="1"/>
</dbReference>
<keyword evidence="5 13" id="KW-0808">Transferase</keyword>
<dbReference type="InterPro" id="IPR036890">
    <property type="entry name" value="HATPase_C_sf"/>
</dbReference>
<feature type="transmembrane region" description="Helical" evidence="11">
    <location>
        <begin position="12"/>
        <end position="32"/>
    </location>
</feature>
<feature type="domain" description="Histidine kinase" evidence="12">
    <location>
        <begin position="126"/>
        <end position="328"/>
    </location>
</feature>
<dbReference type="SUPFAM" id="SSF47384">
    <property type="entry name" value="Homodimeric domain of signal transducing histidine kinase"/>
    <property type="match status" value="1"/>
</dbReference>
<evidence type="ECO:0000256" key="10">
    <source>
        <dbReference type="ARBA" id="ARBA00023136"/>
    </source>
</evidence>
<keyword evidence="9" id="KW-0902">Two-component regulatory system</keyword>
<evidence type="ECO:0000256" key="8">
    <source>
        <dbReference type="ARBA" id="ARBA00022989"/>
    </source>
</evidence>
<evidence type="ECO:0000256" key="4">
    <source>
        <dbReference type="ARBA" id="ARBA00022475"/>
    </source>
</evidence>
<gene>
    <name evidence="13" type="primary">graS_3</name>
    <name evidence="13" type="ORF">IBLFYP30_02574</name>
</gene>
<keyword evidence="4" id="KW-1003">Cell membrane</keyword>
<evidence type="ECO:0000256" key="7">
    <source>
        <dbReference type="ARBA" id="ARBA00022777"/>
    </source>
</evidence>
<evidence type="ECO:0000256" key="5">
    <source>
        <dbReference type="ARBA" id="ARBA00022679"/>
    </source>
</evidence>
<dbReference type="InterPro" id="IPR005467">
    <property type="entry name" value="His_kinase_dom"/>
</dbReference>
<dbReference type="PANTHER" id="PTHR45453:SF2">
    <property type="entry name" value="HISTIDINE KINASE"/>
    <property type="match status" value="1"/>
</dbReference>
<dbReference type="RefSeq" id="WP_421800684.1">
    <property type="nucleotide sequence ID" value="NZ_CACRUE010000036.1"/>
</dbReference>
<dbReference type="SUPFAM" id="SSF55874">
    <property type="entry name" value="ATPase domain of HSP90 chaperone/DNA topoisomerase II/histidine kinase"/>
    <property type="match status" value="1"/>
</dbReference>
<evidence type="ECO:0000256" key="6">
    <source>
        <dbReference type="ARBA" id="ARBA00022692"/>
    </source>
</evidence>
<dbReference type="InterPro" id="IPR036097">
    <property type="entry name" value="HisK_dim/P_sf"/>
</dbReference>
<comment type="subcellular location">
    <subcellularLocation>
        <location evidence="2">Cell membrane</location>
        <topology evidence="2">Multi-pass membrane protein</topology>
    </subcellularLocation>
</comment>
<evidence type="ECO:0000256" key="11">
    <source>
        <dbReference type="SAM" id="Phobius"/>
    </source>
</evidence>
<dbReference type="AlphaFoldDB" id="A0A6N3ER38"/>
<comment type="catalytic activity">
    <reaction evidence="1">
        <text>ATP + protein L-histidine = ADP + protein N-phospho-L-histidine.</text>
        <dbReference type="EC" id="2.7.13.3"/>
    </reaction>
</comment>
<name>A0A6N3ER38_9FIRM</name>
<evidence type="ECO:0000313" key="13">
    <source>
        <dbReference type="EMBL" id="VYU41003.1"/>
    </source>
</evidence>
<sequence>MKFIDYFEEKIWFIIFQVTVAFLISIYFKLFGLPNKSLIILDFIWSFITVAYVVTSYLIKKNEYENIVSIVDKLDEKYLIAEILKKPRNFKNKAYYYALKKSCKSMNDKIVGLESDLKEYRDYVESFVHEIKTPISAISLSCDNKEDKLIKKQIKKIDNIVEQMLFYARSDSVEKDYFVKKVLLEDVVHTAIMDYMDSLMQKKISLDVYNLENYVYIDEKWITFIICQVLQNSIKYLNKPEKVIKIHSENNKNNVVLVIEDNGEGILDHDLPRVFEYGFTGTDRQKQYSTGIGLYLCKKLCNKMNLDIKIESQYKKFTKVKIIFPKTNLYRQ</sequence>
<keyword evidence="10 11" id="KW-0472">Membrane</keyword>
<dbReference type="Pfam" id="PF02518">
    <property type="entry name" value="HATPase_c"/>
    <property type="match status" value="1"/>
</dbReference>
<keyword evidence="7 13" id="KW-0418">Kinase</keyword>
<protein>
    <recommendedName>
        <fullName evidence="3">histidine kinase</fullName>
        <ecNumber evidence="3">2.7.13.3</ecNumber>
    </recommendedName>
</protein>
<dbReference type="GO" id="GO:0016036">
    <property type="term" value="P:cellular response to phosphate starvation"/>
    <property type="evidence" value="ECO:0007669"/>
    <property type="project" value="TreeGrafter"/>
</dbReference>
<keyword evidence="6 11" id="KW-0812">Transmembrane</keyword>
<dbReference type="SMART" id="SM00388">
    <property type="entry name" value="HisKA"/>
    <property type="match status" value="1"/>
</dbReference>
<keyword evidence="8 11" id="KW-1133">Transmembrane helix</keyword>
<dbReference type="GO" id="GO:0000155">
    <property type="term" value="F:phosphorelay sensor kinase activity"/>
    <property type="evidence" value="ECO:0007669"/>
    <property type="project" value="InterPro"/>
</dbReference>
<reference evidence="13" key="1">
    <citation type="submission" date="2019-11" db="EMBL/GenBank/DDBJ databases">
        <authorList>
            <person name="Feng L."/>
        </authorList>
    </citation>
    <scope>NUCLEOTIDE SEQUENCE</scope>
    <source>
        <strain evidence="13">IbartlettiiLFYP30</strain>
    </source>
</reference>
<dbReference type="InterPro" id="IPR003661">
    <property type="entry name" value="HisK_dim/P_dom"/>
</dbReference>
<dbReference type="InterPro" id="IPR050351">
    <property type="entry name" value="BphY/WalK/GraS-like"/>
</dbReference>
<accession>A0A6N3ER38</accession>
<evidence type="ECO:0000256" key="9">
    <source>
        <dbReference type="ARBA" id="ARBA00023012"/>
    </source>
</evidence>
<dbReference type="EC" id="2.7.13.3" evidence="3"/>
<evidence type="ECO:0000256" key="2">
    <source>
        <dbReference type="ARBA" id="ARBA00004651"/>
    </source>
</evidence>